<dbReference type="Gene3D" id="3.40.50.450">
    <property type="match status" value="1"/>
</dbReference>
<reference evidence="2" key="2">
    <citation type="journal article" date="2021" name="PeerJ">
        <title>Extensive microbial diversity within the chicken gut microbiome revealed by metagenomics and culture.</title>
        <authorList>
            <person name="Gilroy R."/>
            <person name="Ravi A."/>
            <person name="Getino M."/>
            <person name="Pursley I."/>
            <person name="Horton D.L."/>
            <person name="Alikhan N.F."/>
            <person name="Baker D."/>
            <person name="Gharbi K."/>
            <person name="Hall N."/>
            <person name="Watson M."/>
            <person name="Adriaenssens E.M."/>
            <person name="Foster-Nyarko E."/>
            <person name="Jarju S."/>
            <person name="Secka A."/>
            <person name="Antonio M."/>
            <person name="Oren A."/>
            <person name="Chaudhuri R.R."/>
            <person name="La Ragione R."/>
            <person name="Hildebrand F."/>
            <person name="Pallen M.J."/>
        </authorList>
    </citation>
    <scope>NUCLEOTIDE SEQUENCE</scope>
    <source>
        <strain evidence="2">CHK184-25365</strain>
    </source>
</reference>
<dbReference type="SUPFAM" id="SSF102405">
    <property type="entry name" value="MCP/YpsA-like"/>
    <property type="match status" value="1"/>
</dbReference>
<dbReference type="InterPro" id="IPR019627">
    <property type="entry name" value="YAcAr"/>
</dbReference>
<evidence type="ECO:0000313" key="3">
    <source>
        <dbReference type="Proteomes" id="UP000886749"/>
    </source>
</evidence>
<dbReference type="EMBL" id="DVGY01000081">
    <property type="protein sequence ID" value="HIR40883.1"/>
    <property type="molecule type" value="Genomic_DNA"/>
</dbReference>
<evidence type="ECO:0000259" key="1">
    <source>
        <dbReference type="Pfam" id="PF10686"/>
    </source>
</evidence>
<feature type="domain" description="YspA cpYpsA-related SLOG" evidence="1">
    <location>
        <begin position="1"/>
        <end position="63"/>
    </location>
</feature>
<comment type="caution">
    <text evidence="2">The sequence shown here is derived from an EMBL/GenBank/DDBJ whole genome shotgun (WGS) entry which is preliminary data.</text>
</comment>
<accession>A0A9D1AJ57</accession>
<dbReference type="Pfam" id="PF10686">
    <property type="entry name" value="YAcAr"/>
    <property type="match status" value="1"/>
</dbReference>
<gene>
    <name evidence="2" type="ORF">IAB36_03540</name>
</gene>
<protein>
    <submittedName>
        <fullName evidence="2">DUF2493 domain-containing protein</fullName>
    </submittedName>
</protein>
<proteinExistence type="predicted"/>
<evidence type="ECO:0000313" key="2">
    <source>
        <dbReference type="EMBL" id="HIR40883.1"/>
    </source>
</evidence>
<sequence length="132" mass="14680">MKVAIVGSRDVDLSQLDWLDGQVPPDCDGFVSGGARGVDQMAVQLADQRGVPCWEYLPDYARYGRGAPLVRNREIVKQADLVLAVWDGKSRGTRYVMDQCKKTGTAVRVFHPNGVPYLPMEWEKPASSNKKK</sequence>
<name>A0A9D1AJ57_9FIRM</name>
<organism evidence="2 3">
    <name type="scientific">Candidatus Egerieicola pullicola</name>
    <dbReference type="NCBI Taxonomy" id="2840775"/>
    <lineage>
        <taxon>Bacteria</taxon>
        <taxon>Bacillati</taxon>
        <taxon>Bacillota</taxon>
        <taxon>Clostridia</taxon>
        <taxon>Eubacteriales</taxon>
        <taxon>Oscillospiraceae</taxon>
        <taxon>Oscillospiraceae incertae sedis</taxon>
        <taxon>Candidatus Egerieicola</taxon>
    </lineage>
</organism>
<dbReference type="AlphaFoldDB" id="A0A9D1AJ57"/>
<reference evidence="2" key="1">
    <citation type="submission" date="2020-10" db="EMBL/GenBank/DDBJ databases">
        <authorList>
            <person name="Gilroy R."/>
        </authorList>
    </citation>
    <scope>NUCLEOTIDE SEQUENCE</scope>
    <source>
        <strain evidence="2">CHK184-25365</strain>
    </source>
</reference>
<dbReference type="Proteomes" id="UP000886749">
    <property type="component" value="Unassembled WGS sequence"/>
</dbReference>